<dbReference type="EMBL" id="CAJVQB010006277">
    <property type="protein sequence ID" value="CAG8680984.1"/>
    <property type="molecule type" value="Genomic_DNA"/>
</dbReference>
<dbReference type="Proteomes" id="UP000789901">
    <property type="component" value="Unassembled WGS sequence"/>
</dbReference>
<feature type="coiled-coil region" evidence="1">
    <location>
        <begin position="10"/>
        <end position="37"/>
    </location>
</feature>
<evidence type="ECO:0000313" key="2">
    <source>
        <dbReference type="EMBL" id="CAG8680984.1"/>
    </source>
</evidence>
<name>A0ABN7UUW0_GIGMA</name>
<accession>A0ABN7UUW0</accession>
<proteinExistence type="predicted"/>
<reference evidence="2 3" key="1">
    <citation type="submission" date="2021-06" db="EMBL/GenBank/DDBJ databases">
        <authorList>
            <person name="Kallberg Y."/>
            <person name="Tangrot J."/>
            <person name="Rosling A."/>
        </authorList>
    </citation>
    <scope>NUCLEOTIDE SEQUENCE [LARGE SCALE GENOMIC DNA]</scope>
    <source>
        <strain evidence="2 3">120-4 pot B 10/14</strain>
    </source>
</reference>
<feature type="non-terminal residue" evidence="2">
    <location>
        <position position="1"/>
    </location>
</feature>
<evidence type="ECO:0000256" key="1">
    <source>
        <dbReference type="SAM" id="Coils"/>
    </source>
</evidence>
<keyword evidence="1" id="KW-0175">Coiled coil</keyword>
<comment type="caution">
    <text evidence="2">The sequence shown here is derived from an EMBL/GenBank/DDBJ whole genome shotgun (WGS) entry which is preliminary data.</text>
</comment>
<sequence length="52" mass="6057">VYSIVLPNYANKLDLKLEQKSENKSEHKSEEQELEKRNPALGNIYKLVVSLR</sequence>
<protein>
    <submittedName>
        <fullName evidence="2">44178_t:CDS:1</fullName>
    </submittedName>
</protein>
<evidence type="ECO:0000313" key="3">
    <source>
        <dbReference type="Proteomes" id="UP000789901"/>
    </source>
</evidence>
<organism evidence="2 3">
    <name type="scientific">Gigaspora margarita</name>
    <dbReference type="NCBI Taxonomy" id="4874"/>
    <lineage>
        <taxon>Eukaryota</taxon>
        <taxon>Fungi</taxon>
        <taxon>Fungi incertae sedis</taxon>
        <taxon>Mucoromycota</taxon>
        <taxon>Glomeromycotina</taxon>
        <taxon>Glomeromycetes</taxon>
        <taxon>Diversisporales</taxon>
        <taxon>Gigasporaceae</taxon>
        <taxon>Gigaspora</taxon>
    </lineage>
</organism>
<gene>
    <name evidence="2" type="ORF">GMARGA_LOCUS10958</name>
</gene>
<keyword evidence="3" id="KW-1185">Reference proteome</keyword>